<evidence type="ECO:0000313" key="5">
    <source>
        <dbReference type="Proteomes" id="UP000663940"/>
    </source>
</evidence>
<accession>A0AAE6JHW3</accession>
<dbReference type="EMBL" id="CP071880">
    <property type="protein sequence ID" value="QTE53568.1"/>
    <property type="molecule type" value="Genomic_DNA"/>
</dbReference>
<evidence type="ECO:0000313" key="2">
    <source>
        <dbReference type="EMBL" id="QEM05776.1"/>
    </source>
</evidence>
<reference evidence="3 5" key="2">
    <citation type="submission" date="2021-03" db="EMBL/GenBank/DDBJ databases">
        <title>Mucilaginibacter strains isolated from gold and copper mining confer multi heavy-metal resistance.</title>
        <authorList>
            <person name="Li Y."/>
        </authorList>
    </citation>
    <scope>NUCLEOTIDE SEQUENCE [LARGE SCALE GENOMIC DNA]</scope>
    <source>
        <strain evidence="3 5">P2-4</strain>
    </source>
</reference>
<protein>
    <submittedName>
        <fullName evidence="2">Glycosyltransferase</fullName>
    </submittedName>
</protein>
<dbReference type="Proteomes" id="UP000663940">
    <property type="component" value="Chromosome"/>
</dbReference>
<feature type="domain" description="Glycosyltransferase 2-like" evidence="1">
    <location>
        <begin position="11"/>
        <end position="159"/>
    </location>
</feature>
<dbReference type="Gene3D" id="3.90.550.10">
    <property type="entry name" value="Spore Coat Polysaccharide Biosynthesis Protein SpsA, Chain A"/>
    <property type="match status" value="1"/>
</dbReference>
<evidence type="ECO:0000313" key="3">
    <source>
        <dbReference type="EMBL" id="QTE53568.1"/>
    </source>
</evidence>
<dbReference type="EMBL" id="CP043451">
    <property type="protein sequence ID" value="QEM05776.1"/>
    <property type="molecule type" value="Genomic_DNA"/>
</dbReference>
<proteinExistence type="predicted"/>
<dbReference type="GO" id="GO:0016758">
    <property type="term" value="F:hexosyltransferase activity"/>
    <property type="evidence" value="ECO:0007669"/>
    <property type="project" value="UniProtKB-ARBA"/>
</dbReference>
<reference evidence="2 4" key="1">
    <citation type="submission" date="2019-08" db="EMBL/GenBank/DDBJ databases">
        <title>Comparative genome analysis confer to the adaptation heavy metal polluted environment.</title>
        <authorList>
            <person name="Li Y."/>
        </authorList>
    </citation>
    <scope>NUCLEOTIDE SEQUENCE [LARGE SCALE GENOMIC DNA]</scope>
    <source>
        <strain evidence="2 4">P2</strain>
    </source>
</reference>
<dbReference type="PANTHER" id="PTHR22916:SF3">
    <property type="entry name" value="UDP-GLCNAC:BETAGAL BETA-1,3-N-ACETYLGLUCOSAMINYLTRANSFERASE-LIKE PROTEIN 1"/>
    <property type="match status" value="1"/>
</dbReference>
<evidence type="ECO:0000259" key="1">
    <source>
        <dbReference type="Pfam" id="PF00535"/>
    </source>
</evidence>
<name>A0AAE6JHW3_9SPHI</name>
<dbReference type="Proteomes" id="UP000250557">
    <property type="component" value="Chromosome"/>
</dbReference>
<sequence length="252" mass="28630">MFPKVARLKISVITVVYNAQDTIKRCIDSVIGQNYNNIEYIIIDGGSTDSSLQIINQYKSHIKVLISEPDQGIYDAVNKGIRLATGEIVGTLNADDFFANQEVISALAQAFSDSAAGIVYGNLDYINSVGKITRKWKSHKCGKNSFNRGFMPPHPTFYCKRILFDKYGFYSLEYGSAGDYELMARFLHKWQVRSFYLNKVMVKMQVGGISNSNLMNRFKAWSFDLKAMRKNNVFLPVLAIVLKPVRKIFQFL</sequence>
<dbReference type="InterPro" id="IPR029044">
    <property type="entry name" value="Nucleotide-diphossugar_trans"/>
</dbReference>
<dbReference type="SUPFAM" id="SSF53448">
    <property type="entry name" value="Nucleotide-diphospho-sugar transferases"/>
    <property type="match status" value="1"/>
</dbReference>
<dbReference type="CDD" id="cd06433">
    <property type="entry name" value="GT_2_WfgS_like"/>
    <property type="match status" value="1"/>
</dbReference>
<dbReference type="InterPro" id="IPR001173">
    <property type="entry name" value="Glyco_trans_2-like"/>
</dbReference>
<organism evidence="2 4">
    <name type="scientific">Mucilaginibacter rubeus</name>
    <dbReference type="NCBI Taxonomy" id="2027860"/>
    <lineage>
        <taxon>Bacteria</taxon>
        <taxon>Pseudomonadati</taxon>
        <taxon>Bacteroidota</taxon>
        <taxon>Sphingobacteriia</taxon>
        <taxon>Sphingobacteriales</taxon>
        <taxon>Sphingobacteriaceae</taxon>
        <taxon>Mucilaginibacter</taxon>
    </lineage>
</organism>
<dbReference type="Pfam" id="PF00535">
    <property type="entry name" value="Glycos_transf_2"/>
    <property type="match status" value="1"/>
</dbReference>
<dbReference type="AlphaFoldDB" id="A0AAE6JHW3"/>
<evidence type="ECO:0000313" key="4">
    <source>
        <dbReference type="Proteomes" id="UP000250557"/>
    </source>
</evidence>
<dbReference type="PANTHER" id="PTHR22916">
    <property type="entry name" value="GLYCOSYLTRANSFERASE"/>
    <property type="match status" value="1"/>
</dbReference>
<keyword evidence="5" id="KW-1185">Reference proteome</keyword>
<gene>
    <name evidence="2" type="ORF">DIU31_020505</name>
    <name evidence="3" type="ORF">J3L21_06975</name>
</gene>